<dbReference type="InterPro" id="IPR036942">
    <property type="entry name" value="Beta-barrel_TonB_sf"/>
</dbReference>
<protein>
    <submittedName>
        <fullName evidence="9">TonB-linked outer membrane protein, SusC/RagA family</fullName>
    </submittedName>
</protein>
<accession>A0A1I6XV18</accession>
<dbReference type="GO" id="GO:0009279">
    <property type="term" value="C:cell outer membrane"/>
    <property type="evidence" value="ECO:0007669"/>
    <property type="project" value="UniProtKB-SubCell"/>
</dbReference>
<evidence type="ECO:0000256" key="7">
    <source>
        <dbReference type="PROSITE-ProRule" id="PRU01360"/>
    </source>
</evidence>
<organism evidence="9 10">
    <name type="scientific">Algoriphagus locisalis</name>
    <dbReference type="NCBI Taxonomy" id="305507"/>
    <lineage>
        <taxon>Bacteria</taxon>
        <taxon>Pseudomonadati</taxon>
        <taxon>Bacteroidota</taxon>
        <taxon>Cytophagia</taxon>
        <taxon>Cytophagales</taxon>
        <taxon>Cyclobacteriaceae</taxon>
        <taxon>Algoriphagus</taxon>
    </lineage>
</organism>
<dbReference type="InterPro" id="IPR037066">
    <property type="entry name" value="Plug_dom_sf"/>
</dbReference>
<keyword evidence="5 7" id="KW-0472">Membrane</keyword>
<comment type="subcellular location">
    <subcellularLocation>
        <location evidence="1 7">Cell outer membrane</location>
        <topology evidence="1 7">Multi-pass membrane protein</topology>
    </subcellularLocation>
</comment>
<gene>
    <name evidence="9" type="ORF">SAMN04489724_0684</name>
</gene>
<evidence type="ECO:0000256" key="4">
    <source>
        <dbReference type="ARBA" id="ARBA00022692"/>
    </source>
</evidence>
<dbReference type="NCBIfam" id="TIGR04056">
    <property type="entry name" value="OMP_RagA_SusC"/>
    <property type="match status" value="1"/>
</dbReference>
<keyword evidence="3 7" id="KW-1134">Transmembrane beta strand</keyword>
<evidence type="ECO:0000313" key="10">
    <source>
        <dbReference type="Proteomes" id="UP000199673"/>
    </source>
</evidence>
<dbReference type="Proteomes" id="UP000199673">
    <property type="component" value="Unassembled WGS sequence"/>
</dbReference>
<reference evidence="10" key="1">
    <citation type="submission" date="2016-10" db="EMBL/GenBank/DDBJ databases">
        <authorList>
            <person name="Varghese N."/>
            <person name="Submissions S."/>
        </authorList>
    </citation>
    <scope>NUCLEOTIDE SEQUENCE [LARGE SCALE GENOMIC DNA]</scope>
    <source>
        <strain evidence="10">DSM 23445</strain>
    </source>
</reference>
<dbReference type="InterPro" id="IPR039426">
    <property type="entry name" value="TonB-dep_rcpt-like"/>
</dbReference>
<dbReference type="AlphaFoldDB" id="A0A1I6XV18"/>
<dbReference type="InterPro" id="IPR012910">
    <property type="entry name" value="Plug_dom"/>
</dbReference>
<dbReference type="InterPro" id="IPR023997">
    <property type="entry name" value="TonB-dep_OMP_SusC/RagA_CS"/>
</dbReference>
<comment type="similarity">
    <text evidence="7">Belongs to the TonB-dependent receptor family.</text>
</comment>
<dbReference type="OrthoDB" id="9768177at2"/>
<proteinExistence type="inferred from homology"/>
<evidence type="ECO:0000256" key="6">
    <source>
        <dbReference type="ARBA" id="ARBA00023237"/>
    </source>
</evidence>
<dbReference type="Pfam" id="PF07715">
    <property type="entry name" value="Plug"/>
    <property type="match status" value="1"/>
</dbReference>
<evidence type="ECO:0000313" key="9">
    <source>
        <dbReference type="EMBL" id="SFT42190.1"/>
    </source>
</evidence>
<dbReference type="NCBIfam" id="TIGR04057">
    <property type="entry name" value="SusC_RagA_signa"/>
    <property type="match status" value="1"/>
</dbReference>
<keyword evidence="4 7" id="KW-0812">Transmembrane</keyword>
<dbReference type="Gene3D" id="2.170.130.10">
    <property type="entry name" value="TonB-dependent receptor, plug domain"/>
    <property type="match status" value="1"/>
</dbReference>
<evidence type="ECO:0000259" key="8">
    <source>
        <dbReference type="Pfam" id="PF07715"/>
    </source>
</evidence>
<evidence type="ECO:0000256" key="1">
    <source>
        <dbReference type="ARBA" id="ARBA00004571"/>
    </source>
</evidence>
<dbReference type="InterPro" id="IPR023996">
    <property type="entry name" value="TonB-dep_OMP_SusC/RagA"/>
</dbReference>
<keyword evidence="2 7" id="KW-0813">Transport</keyword>
<keyword evidence="6 7" id="KW-0998">Cell outer membrane</keyword>
<name>A0A1I6XV18_9BACT</name>
<dbReference type="RefSeq" id="WP_139235823.1">
    <property type="nucleotide sequence ID" value="NZ_FPBF01000001.1"/>
</dbReference>
<dbReference type="SUPFAM" id="SSF49464">
    <property type="entry name" value="Carboxypeptidase regulatory domain-like"/>
    <property type="match status" value="1"/>
</dbReference>
<dbReference type="InterPro" id="IPR008969">
    <property type="entry name" value="CarboxyPept-like_regulatory"/>
</dbReference>
<keyword evidence="10" id="KW-1185">Reference proteome</keyword>
<evidence type="ECO:0000256" key="3">
    <source>
        <dbReference type="ARBA" id="ARBA00022452"/>
    </source>
</evidence>
<evidence type="ECO:0000256" key="2">
    <source>
        <dbReference type="ARBA" id="ARBA00022448"/>
    </source>
</evidence>
<dbReference type="STRING" id="305507.SAMN04489724_0684"/>
<dbReference type="SUPFAM" id="SSF56935">
    <property type="entry name" value="Porins"/>
    <property type="match status" value="1"/>
</dbReference>
<dbReference type="EMBL" id="FPBF01000001">
    <property type="protein sequence ID" value="SFT42190.1"/>
    <property type="molecule type" value="Genomic_DNA"/>
</dbReference>
<evidence type="ECO:0000256" key="5">
    <source>
        <dbReference type="ARBA" id="ARBA00023136"/>
    </source>
</evidence>
<feature type="domain" description="TonB-dependent receptor plug" evidence="8">
    <location>
        <begin position="125"/>
        <end position="230"/>
    </location>
</feature>
<sequence length="1064" mass="119359">MNLLIKHAIILVFLVGITAGGLCARQTVAFTARILSAQDSLPLPGATVKVASTNEVTISDGEGLVRITQIDPEAMLVVSFLGFRTEEVVVRNLLAVEGPAIYLEEEARGLDEVTVLSTGFQEIPKERATGSFVQVDRELINRKVSTGLLDRLEDVTPSLIFNRGTGSAEDPITIRGRNTLFAETQPLIIVDNFPYDGPIENINPNDVESITVLRDAAAASIWGARSGNGVIVIKTKTGQFNVPMQVSINSNVNIVQKPDLFARQQMDIGELIEVEEMLFLNGNFDPWINLASQAPLSPVIETLLAHREGNISETEKNAALTRFAAYDSRKALMEDFYQNAVNQQYSLGINGGTDRYRYSASVGFDHNSHTLPENWNTRYTVSLQNDWKSADGRLDLGASVYWAHSENETGTELPTMMPYERLRDNDGVPLAIVKDFNTRYVSQLPEMGLLNGTYVPLREIGLSSNLSRQADTRLNFSLGYKITPWLRATARYQYWANSRETRFHQPAESYYSRWLVNRYTQTTPEGELSYPVPIGGILDQYNGSSSGHYLRGQMNIDHTWKADHEVHGIVGAEVKGIAAHSSAARYYGYDDEFALSLPVDYITRYRINPTNGLSTIPNGDDHSGTIDRFVSAFTNMSYSYKKRYIFTASARKDASNLFGVNANQRAVPLWSSGLGWILSQEKFYHSQLLPFLKLRTTVGYNGNVDKSISAFTTASYYITSNNTLNPGERAASIRNPPNPDLRWEKIKIWNLALDFGFKNELLDGSVEFYVKNGQDLIGDILTPPSLGMSQFRGNFASTRTKGLDFELRSSPIRKAIRWDINYFHSLVREEVTEFGVEPRATNMLSGLLVVPVKGNPLFSVYSYPWGGLDPDTGDPRGLLDGEPSTDYSAIRGSLTPENIVFHGSARPTSFGSFRNTVSYKGLSLSFNISYRLGYYFRRNTVDYVDLVNGRMTHSDYHLRWTKPGDENITQVPSMPLRHNSNRHAIYAQSEIMVERGDHVRLQDFRIAYRMSRKDFHLIPFRSIEIYSYVNNLGILWKKTKQPIDPDFQNIPPARSIAAGLKIDL</sequence>
<dbReference type="Gene3D" id="2.40.170.20">
    <property type="entry name" value="TonB-dependent receptor, beta-barrel domain"/>
    <property type="match status" value="1"/>
</dbReference>
<dbReference type="PROSITE" id="PS52016">
    <property type="entry name" value="TONB_DEPENDENT_REC_3"/>
    <property type="match status" value="1"/>
</dbReference>
<dbReference type="Pfam" id="PF13715">
    <property type="entry name" value="CarbopepD_reg_2"/>
    <property type="match status" value="1"/>
</dbReference>